<dbReference type="GeneID" id="66102728"/>
<comment type="caution">
    <text evidence="2">The sequence shown here is derived from an EMBL/GenBank/DDBJ whole genome shotgun (WGS) entry which is preliminary data.</text>
</comment>
<dbReference type="RefSeq" id="XP_043037379.1">
    <property type="nucleotide sequence ID" value="XM_043180432.1"/>
</dbReference>
<keyword evidence="1" id="KW-0732">Signal</keyword>
<evidence type="ECO:0000313" key="3">
    <source>
        <dbReference type="Proteomes" id="UP000812287"/>
    </source>
</evidence>
<reference evidence="2" key="1">
    <citation type="submission" date="2020-11" db="EMBL/GenBank/DDBJ databases">
        <title>Adaptations for nitrogen fixation in a non-lichenized fungal sporocarp promotes dispersal by wood-feeding termites.</title>
        <authorList>
            <consortium name="DOE Joint Genome Institute"/>
            <person name="Koch R.A."/>
            <person name="Yoon G."/>
            <person name="Arayal U."/>
            <person name="Lail K."/>
            <person name="Amirebrahimi M."/>
            <person name="Labutti K."/>
            <person name="Lipzen A."/>
            <person name="Riley R."/>
            <person name="Barry K."/>
            <person name="Henrissat B."/>
            <person name="Grigoriev I.V."/>
            <person name="Herr J.R."/>
            <person name="Aime M.C."/>
        </authorList>
    </citation>
    <scope>NUCLEOTIDE SEQUENCE</scope>
    <source>
        <strain evidence="2">MCA 3950</strain>
    </source>
</reference>
<dbReference type="Proteomes" id="UP000812287">
    <property type="component" value="Unassembled WGS sequence"/>
</dbReference>
<proteinExistence type="predicted"/>
<feature type="chain" id="PRO_5040393890" evidence="1">
    <location>
        <begin position="19"/>
        <end position="125"/>
    </location>
</feature>
<gene>
    <name evidence="2" type="ORF">BT62DRAFT_303495</name>
</gene>
<accession>A0A9P7VPZ2</accession>
<organism evidence="2 3">
    <name type="scientific">Guyanagaster necrorhizus</name>
    <dbReference type="NCBI Taxonomy" id="856835"/>
    <lineage>
        <taxon>Eukaryota</taxon>
        <taxon>Fungi</taxon>
        <taxon>Dikarya</taxon>
        <taxon>Basidiomycota</taxon>
        <taxon>Agaricomycotina</taxon>
        <taxon>Agaricomycetes</taxon>
        <taxon>Agaricomycetidae</taxon>
        <taxon>Agaricales</taxon>
        <taxon>Marasmiineae</taxon>
        <taxon>Physalacriaceae</taxon>
        <taxon>Guyanagaster</taxon>
    </lineage>
</organism>
<dbReference type="EMBL" id="MU250542">
    <property type="protein sequence ID" value="KAG7443879.1"/>
    <property type="molecule type" value="Genomic_DNA"/>
</dbReference>
<name>A0A9P7VPZ2_9AGAR</name>
<evidence type="ECO:0000313" key="2">
    <source>
        <dbReference type="EMBL" id="KAG7443879.1"/>
    </source>
</evidence>
<evidence type="ECO:0000256" key="1">
    <source>
        <dbReference type="SAM" id="SignalP"/>
    </source>
</evidence>
<feature type="signal peptide" evidence="1">
    <location>
        <begin position="1"/>
        <end position="18"/>
    </location>
</feature>
<dbReference type="OrthoDB" id="77201at2759"/>
<dbReference type="AlphaFoldDB" id="A0A9P7VPZ2"/>
<sequence length="125" mass="14616">MMISPLVFTLSLVAAVLSASPAPPSCFPAIGFKMPRNIPASRDNRWCPYSDEYGFVGFSYEVTACQSLQQLKREFKDIRQTFNSRYIHLYGTFQLRLYTWRRHSHSNMGSQYRGPYSHLVRLRWL</sequence>
<protein>
    <submittedName>
        <fullName evidence="2">Uncharacterized protein</fullName>
    </submittedName>
</protein>
<keyword evidence="3" id="KW-1185">Reference proteome</keyword>